<dbReference type="AlphaFoldDB" id="A0A9X0DCA7"/>
<dbReference type="InterPro" id="IPR013761">
    <property type="entry name" value="SAM/pointed_sf"/>
</dbReference>
<dbReference type="PROSITE" id="PS50105">
    <property type="entry name" value="SAM_DOMAIN"/>
    <property type="match status" value="1"/>
</dbReference>
<dbReference type="OrthoDB" id="10067324at2759"/>
<feature type="compositionally biased region" description="Basic and acidic residues" evidence="1">
    <location>
        <begin position="285"/>
        <end position="310"/>
    </location>
</feature>
<evidence type="ECO:0000256" key="1">
    <source>
        <dbReference type="SAM" id="MobiDB-lite"/>
    </source>
</evidence>
<reference evidence="3" key="1">
    <citation type="submission" date="2023-01" db="EMBL/GenBank/DDBJ databases">
        <title>Genome assembly of the deep-sea coral Lophelia pertusa.</title>
        <authorList>
            <person name="Herrera S."/>
            <person name="Cordes E."/>
        </authorList>
    </citation>
    <scope>NUCLEOTIDE SEQUENCE</scope>
    <source>
        <strain evidence="3">USNM1676648</strain>
        <tissue evidence="3">Polyp</tissue>
    </source>
</reference>
<keyword evidence="4" id="KW-1185">Reference proteome</keyword>
<dbReference type="SMART" id="SM00454">
    <property type="entry name" value="SAM"/>
    <property type="match status" value="1"/>
</dbReference>
<dbReference type="Gene3D" id="1.10.150.50">
    <property type="entry name" value="Transcription Factor, Ets-1"/>
    <property type="match status" value="1"/>
</dbReference>
<comment type="caution">
    <text evidence="3">The sequence shown here is derived from an EMBL/GenBank/DDBJ whole genome shotgun (WGS) entry which is preliminary data.</text>
</comment>
<feature type="domain" description="SAM" evidence="2">
    <location>
        <begin position="215"/>
        <end position="275"/>
    </location>
</feature>
<feature type="region of interest" description="Disordered" evidence="1">
    <location>
        <begin position="284"/>
        <end position="310"/>
    </location>
</feature>
<evidence type="ECO:0000259" key="2">
    <source>
        <dbReference type="PROSITE" id="PS50105"/>
    </source>
</evidence>
<accession>A0A9X0DCA7</accession>
<gene>
    <name evidence="3" type="ORF">OS493_010448</name>
</gene>
<evidence type="ECO:0000313" key="3">
    <source>
        <dbReference type="EMBL" id="KAJ7392789.1"/>
    </source>
</evidence>
<dbReference type="Pfam" id="PF22944">
    <property type="entry name" value="DGKD_4H"/>
    <property type="match status" value="1"/>
</dbReference>
<dbReference type="InterPro" id="IPR054474">
    <property type="entry name" value="DGKD_4H"/>
</dbReference>
<name>A0A9X0DCA7_9CNID</name>
<evidence type="ECO:0000313" key="4">
    <source>
        <dbReference type="Proteomes" id="UP001163046"/>
    </source>
</evidence>
<dbReference type="Pfam" id="PF00536">
    <property type="entry name" value="SAM_1"/>
    <property type="match status" value="1"/>
</dbReference>
<protein>
    <recommendedName>
        <fullName evidence="2">SAM domain-containing protein</fullName>
    </recommendedName>
</protein>
<dbReference type="PANTHER" id="PTHR46829">
    <property type="entry name" value="STERILE ALPHA MOTIF DOMAIN-CONTAINING PROTEIN 15"/>
    <property type="match status" value="1"/>
</dbReference>
<sequence length="310" mass="34449">MQPPGYIKIVHKNRAQMLVRDREFELTLREWTELQQEKISPSVTNAQAEVLTSLVQCLSILVNCVKTACELPRENDLRDLLSLADSSANSIEKLVLDGGKIPEAPSKGRITDLVTTGRALIQAVTYFLQLELPTLEPSLSSEMERNLWSSVSTVKPLITTTVEAYGLTSLTEDEVERQSSSKGRTKFKFSGLLRSKKPEMTKVGSAPSGRMIKFWGVEEVGNWLESLGLTEYKELFARHDIRGPELLNLDRPDLKDLGVTKVGHVKRILHGVKALCGGVSPKSAGRIERTAKAEEKAGRSRKVIDKEDSH</sequence>
<dbReference type="EMBL" id="MU825400">
    <property type="protein sequence ID" value="KAJ7392789.1"/>
    <property type="molecule type" value="Genomic_DNA"/>
</dbReference>
<dbReference type="Proteomes" id="UP001163046">
    <property type="component" value="Unassembled WGS sequence"/>
</dbReference>
<proteinExistence type="predicted"/>
<dbReference type="PANTHER" id="PTHR46829:SF1">
    <property type="entry name" value="STERILE ALPHA MOTIF DOMAIN-CONTAINING PROTEIN 15"/>
    <property type="match status" value="1"/>
</dbReference>
<dbReference type="InterPro" id="IPR001660">
    <property type="entry name" value="SAM"/>
</dbReference>
<organism evidence="3 4">
    <name type="scientific">Desmophyllum pertusum</name>
    <dbReference type="NCBI Taxonomy" id="174260"/>
    <lineage>
        <taxon>Eukaryota</taxon>
        <taxon>Metazoa</taxon>
        <taxon>Cnidaria</taxon>
        <taxon>Anthozoa</taxon>
        <taxon>Hexacorallia</taxon>
        <taxon>Scleractinia</taxon>
        <taxon>Caryophylliina</taxon>
        <taxon>Caryophylliidae</taxon>
        <taxon>Desmophyllum</taxon>
    </lineage>
</organism>
<dbReference type="SUPFAM" id="SSF47769">
    <property type="entry name" value="SAM/Pointed domain"/>
    <property type="match status" value="1"/>
</dbReference>